<organism evidence="1 2">
    <name type="scientific">Pseudodesulfovibrio nedwellii</name>
    <dbReference type="NCBI Taxonomy" id="2973072"/>
    <lineage>
        <taxon>Bacteria</taxon>
        <taxon>Pseudomonadati</taxon>
        <taxon>Thermodesulfobacteriota</taxon>
        <taxon>Desulfovibrionia</taxon>
        <taxon>Desulfovibrionales</taxon>
        <taxon>Desulfovibrionaceae</taxon>
    </lineage>
</organism>
<sequence length="198" mass="22420">MFRYSDGTYRQNPPAKVEHMGLIRKFTDLSREQWDGLGYNEAVPIDREPFTTYVTEWCKNDDLIFREKIITATVDETAKMNAARKAKQREISNLADSFIMEVEGKYGLMERQTWGQQYAEALAYRADPESSVPLLDVIAVNRGMDVSTLAMHIVENRAAWGLLAGTIVGQRLAYQDRLDAAVTAAEVEVIEVCYVESV</sequence>
<dbReference type="RefSeq" id="WP_281760282.1">
    <property type="nucleotide sequence ID" value="NZ_AP026709.1"/>
</dbReference>
<evidence type="ECO:0008006" key="3">
    <source>
        <dbReference type="Google" id="ProtNLM"/>
    </source>
</evidence>
<reference evidence="1 2" key="1">
    <citation type="submission" date="2022-08" db="EMBL/GenBank/DDBJ databases">
        <title>Genome Sequence of the sulphate-reducing bacterium, Pseudodesulfovibrio sp. SYK.</title>
        <authorList>
            <person name="Kondo R."/>
            <person name="Kataoka T."/>
        </authorList>
    </citation>
    <scope>NUCLEOTIDE SEQUENCE [LARGE SCALE GENOMIC DNA]</scope>
    <source>
        <strain evidence="1 2">SYK</strain>
    </source>
</reference>
<accession>A0ABN6S661</accession>
<proteinExistence type="predicted"/>
<evidence type="ECO:0000313" key="1">
    <source>
        <dbReference type="EMBL" id="BDQ37764.1"/>
    </source>
</evidence>
<gene>
    <name evidence="1" type="ORF">SYK_21240</name>
</gene>
<protein>
    <recommendedName>
        <fullName evidence="3">DUF4376 domain-containing protein</fullName>
    </recommendedName>
</protein>
<evidence type="ECO:0000313" key="2">
    <source>
        <dbReference type="Proteomes" id="UP001317742"/>
    </source>
</evidence>
<name>A0ABN6S661_9BACT</name>
<dbReference type="EMBL" id="AP026709">
    <property type="protein sequence ID" value="BDQ37764.1"/>
    <property type="molecule type" value="Genomic_DNA"/>
</dbReference>
<keyword evidence="2" id="KW-1185">Reference proteome</keyword>
<dbReference type="Proteomes" id="UP001317742">
    <property type="component" value="Chromosome"/>
</dbReference>